<accession>A0A1J5TJ85</accession>
<keyword evidence="1" id="KW-0472">Membrane</keyword>
<keyword evidence="1" id="KW-1133">Transmembrane helix</keyword>
<name>A0A1J5TJ85_9ZZZZ</name>
<evidence type="ECO:0008006" key="3">
    <source>
        <dbReference type="Google" id="ProtNLM"/>
    </source>
</evidence>
<dbReference type="AlphaFoldDB" id="A0A1J5TJ85"/>
<organism evidence="2">
    <name type="scientific">mine drainage metagenome</name>
    <dbReference type="NCBI Taxonomy" id="410659"/>
    <lineage>
        <taxon>unclassified sequences</taxon>
        <taxon>metagenomes</taxon>
        <taxon>ecological metagenomes</taxon>
    </lineage>
</organism>
<sequence>MKVRSISMAQKKPGDEQGFTYIALLIFIAVMGIGLAAVGEVWHMTMKREKEEELLFVGNQFRNAITMYYYRTPGQSVRYPMSLEDLLKDPRYPATKRYLRKIYLDPITNSTNWELVKGPNGEIFGVHSASEDEPVKKSNFSFADQGFEGQMKYSDWVFIISARFVPAPAVTNPPGTPVKLLKP</sequence>
<reference evidence="2" key="1">
    <citation type="submission" date="2016-10" db="EMBL/GenBank/DDBJ databases">
        <title>Sequence of Gallionella enrichment culture.</title>
        <authorList>
            <person name="Poehlein A."/>
            <person name="Muehling M."/>
            <person name="Daniel R."/>
        </authorList>
    </citation>
    <scope>NUCLEOTIDE SEQUENCE</scope>
</reference>
<dbReference type="InterPro" id="IPR045584">
    <property type="entry name" value="Pilin-like"/>
</dbReference>
<gene>
    <name evidence="2" type="ORF">GALL_30710</name>
</gene>
<proteinExistence type="predicted"/>
<protein>
    <recommendedName>
        <fullName evidence="3">Type II secretory pathway, pseudopilin PulG</fullName>
    </recommendedName>
</protein>
<comment type="caution">
    <text evidence="2">The sequence shown here is derived from an EMBL/GenBank/DDBJ whole genome shotgun (WGS) entry which is preliminary data.</text>
</comment>
<keyword evidence="1" id="KW-0812">Transmembrane</keyword>
<dbReference type="SUPFAM" id="SSF54523">
    <property type="entry name" value="Pili subunits"/>
    <property type="match status" value="1"/>
</dbReference>
<evidence type="ECO:0000313" key="2">
    <source>
        <dbReference type="EMBL" id="OIR16349.1"/>
    </source>
</evidence>
<feature type="transmembrane region" description="Helical" evidence="1">
    <location>
        <begin position="20"/>
        <end position="42"/>
    </location>
</feature>
<evidence type="ECO:0000256" key="1">
    <source>
        <dbReference type="SAM" id="Phobius"/>
    </source>
</evidence>
<dbReference type="EMBL" id="MLJW01000007">
    <property type="protein sequence ID" value="OIR16349.1"/>
    <property type="molecule type" value="Genomic_DNA"/>
</dbReference>